<evidence type="ECO:0000313" key="4">
    <source>
        <dbReference type="Proteomes" id="UP000323521"/>
    </source>
</evidence>
<protein>
    <submittedName>
        <fullName evidence="3">Polyketide cyclase</fullName>
    </submittedName>
</protein>
<dbReference type="InterPro" id="IPR023393">
    <property type="entry name" value="START-like_dom_sf"/>
</dbReference>
<dbReference type="KEGG" id="fwa:DCMF_02150"/>
<proteinExistence type="inferred from homology"/>
<gene>
    <name evidence="3" type="ORF">DCMF_02150</name>
</gene>
<reference evidence="3 4" key="1">
    <citation type="submission" date="2016-10" db="EMBL/GenBank/DDBJ databases">
        <title>Complete Genome Sequence of Peptococcaceae strain DCMF.</title>
        <authorList>
            <person name="Edwards R.J."/>
            <person name="Holland S.I."/>
            <person name="Deshpande N.P."/>
            <person name="Wong Y.K."/>
            <person name="Ertan H."/>
            <person name="Manefield M."/>
            <person name="Russell T.L."/>
            <person name="Lee M.J."/>
        </authorList>
    </citation>
    <scope>NUCLEOTIDE SEQUENCE [LARGE SCALE GENOMIC DNA]</scope>
    <source>
        <strain evidence="3 4">DCMF</strain>
    </source>
</reference>
<name>A0A3G1KNR5_FORW1</name>
<comment type="similarity">
    <text evidence="1">Belongs to the AHA1 family.</text>
</comment>
<dbReference type="CDD" id="cd08901">
    <property type="entry name" value="SRPBCC_CalC_Aha1-like_8"/>
    <property type="match status" value="1"/>
</dbReference>
<feature type="domain" description="Activator of Hsp90 ATPase homologue 1/2-like C-terminal" evidence="2">
    <location>
        <begin position="21"/>
        <end position="141"/>
    </location>
</feature>
<organism evidence="3 4">
    <name type="scientific">Formimonas warabiya</name>
    <dbReference type="NCBI Taxonomy" id="1761012"/>
    <lineage>
        <taxon>Bacteria</taxon>
        <taxon>Bacillati</taxon>
        <taxon>Bacillota</taxon>
        <taxon>Clostridia</taxon>
        <taxon>Eubacteriales</taxon>
        <taxon>Peptococcaceae</taxon>
        <taxon>Candidatus Formimonas</taxon>
    </lineage>
</organism>
<dbReference type="Proteomes" id="UP000323521">
    <property type="component" value="Chromosome"/>
</dbReference>
<dbReference type="SUPFAM" id="SSF55961">
    <property type="entry name" value="Bet v1-like"/>
    <property type="match status" value="1"/>
</dbReference>
<dbReference type="Pfam" id="PF08327">
    <property type="entry name" value="AHSA1"/>
    <property type="match status" value="1"/>
</dbReference>
<dbReference type="AlphaFoldDB" id="A0A3G1KNR5"/>
<sequence>METYQLTRNPVVKAEMLIRKPVAEVYEAFINPAITTKFWFTKSSGRLEPNKQIQWDWEMYNLSVRVSVKEIEQNKRILVEWSMFGTSTTVEWLFTPIEDNATFVSISSTGFKGDGDEIVDQVIGCTEGFALVLSGLKAFLEHNIILNLVSDRFPNQQIQ</sequence>
<dbReference type="InterPro" id="IPR013538">
    <property type="entry name" value="ASHA1/2-like_C"/>
</dbReference>
<dbReference type="EMBL" id="CP017634">
    <property type="protein sequence ID" value="ATW23755.1"/>
    <property type="molecule type" value="Genomic_DNA"/>
</dbReference>
<accession>A0A3G1KNR5</accession>
<evidence type="ECO:0000313" key="3">
    <source>
        <dbReference type="EMBL" id="ATW23755.1"/>
    </source>
</evidence>
<evidence type="ECO:0000259" key="2">
    <source>
        <dbReference type="Pfam" id="PF08327"/>
    </source>
</evidence>
<dbReference type="Gene3D" id="3.30.530.20">
    <property type="match status" value="1"/>
</dbReference>
<dbReference type="RefSeq" id="WP_148137699.1">
    <property type="nucleotide sequence ID" value="NZ_CP017634.1"/>
</dbReference>
<dbReference type="OrthoDB" id="2364866at2"/>
<evidence type="ECO:0000256" key="1">
    <source>
        <dbReference type="ARBA" id="ARBA00006817"/>
    </source>
</evidence>
<keyword evidence="4" id="KW-1185">Reference proteome</keyword>